<gene>
    <name evidence="2" type="ORF">B0T16DRAFT_216710</name>
</gene>
<proteinExistence type="predicted"/>
<evidence type="ECO:0000313" key="3">
    <source>
        <dbReference type="Proteomes" id="UP001174936"/>
    </source>
</evidence>
<protein>
    <submittedName>
        <fullName evidence="2">Uncharacterized protein</fullName>
    </submittedName>
</protein>
<dbReference type="EMBL" id="JAULSV010000006">
    <property type="protein sequence ID" value="KAK0641554.1"/>
    <property type="molecule type" value="Genomic_DNA"/>
</dbReference>
<dbReference type="Proteomes" id="UP001174936">
    <property type="component" value="Unassembled WGS sequence"/>
</dbReference>
<comment type="caution">
    <text evidence="2">The sequence shown here is derived from an EMBL/GenBank/DDBJ whole genome shotgun (WGS) entry which is preliminary data.</text>
</comment>
<dbReference type="AlphaFoldDB" id="A0AA40CLN3"/>
<feature type="region of interest" description="Disordered" evidence="1">
    <location>
        <begin position="14"/>
        <end position="44"/>
    </location>
</feature>
<organism evidence="2 3">
    <name type="scientific">Cercophora newfieldiana</name>
    <dbReference type="NCBI Taxonomy" id="92897"/>
    <lineage>
        <taxon>Eukaryota</taxon>
        <taxon>Fungi</taxon>
        <taxon>Dikarya</taxon>
        <taxon>Ascomycota</taxon>
        <taxon>Pezizomycotina</taxon>
        <taxon>Sordariomycetes</taxon>
        <taxon>Sordariomycetidae</taxon>
        <taxon>Sordariales</taxon>
        <taxon>Lasiosphaeriaceae</taxon>
        <taxon>Cercophora</taxon>
    </lineage>
</organism>
<sequence length="153" mass="16885">MLHPRPDLRLILAQSQKRSSASHPRAYATPTHLQQSHSHRYSHSHSHSHSIEVCSCTTHTEYSHPGLRLPTPHLSQTPPVPAAHLIYPDLTLVVPTETFPLYIAYPPPSTLHIPQGMHMPISLSPHHPYIAPAIQPVTVAADVETSSATNLHT</sequence>
<evidence type="ECO:0000256" key="1">
    <source>
        <dbReference type="SAM" id="MobiDB-lite"/>
    </source>
</evidence>
<evidence type="ECO:0000313" key="2">
    <source>
        <dbReference type="EMBL" id="KAK0641554.1"/>
    </source>
</evidence>
<reference evidence="2" key="1">
    <citation type="submission" date="2023-06" db="EMBL/GenBank/DDBJ databases">
        <title>Genome-scale phylogeny and comparative genomics of the fungal order Sordariales.</title>
        <authorList>
            <consortium name="Lawrence Berkeley National Laboratory"/>
            <person name="Hensen N."/>
            <person name="Bonometti L."/>
            <person name="Westerberg I."/>
            <person name="Brannstrom I.O."/>
            <person name="Guillou S."/>
            <person name="Cros-Aarteil S."/>
            <person name="Calhoun S."/>
            <person name="Haridas S."/>
            <person name="Kuo A."/>
            <person name="Mondo S."/>
            <person name="Pangilinan J."/>
            <person name="Riley R."/>
            <person name="Labutti K."/>
            <person name="Andreopoulos B."/>
            <person name="Lipzen A."/>
            <person name="Chen C."/>
            <person name="Yanf M."/>
            <person name="Daum C."/>
            <person name="Ng V."/>
            <person name="Clum A."/>
            <person name="Steindorff A."/>
            <person name="Ohm R."/>
            <person name="Martin F."/>
            <person name="Silar P."/>
            <person name="Natvig D."/>
            <person name="Lalanne C."/>
            <person name="Gautier V."/>
            <person name="Ament-Velasquez S.L."/>
            <person name="Kruys A."/>
            <person name="Hutchinson M.I."/>
            <person name="Powell A.J."/>
            <person name="Barry K."/>
            <person name="Miller A.N."/>
            <person name="Grigoriev I.V."/>
            <person name="Debuchy R."/>
            <person name="Gladieux P."/>
            <person name="Thoren M.H."/>
            <person name="Johannesson H."/>
        </authorList>
    </citation>
    <scope>NUCLEOTIDE SEQUENCE</scope>
    <source>
        <strain evidence="2">SMH2532-1</strain>
    </source>
</reference>
<name>A0AA40CLN3_9PEZI</name>
<accession>A0AA40CLN3</accession>
<keyword evidence="3" id="KW-1185">Reference proteome</keyword>